<sequence length="76" mass="8515">MATVIKLVRHGRKKRPSYRIVVAEKRSKVTGAVKGTIGFYDPSVNPPKIEVNQNELKKWLSVGSKPTDSVKKLLKL</sequence>
<name>A0A1F5YTV5_9BACT</name>
<dbReference type="GO" id="GO:0006412">
    <property type="term" value="P:translation"/>
    <property type="evidence" value="ECO:0007669"/>
    <property type="project" value="UniProtKB-UniRule"/>
</dbReference>
<dbReference type="InterPro" id="IPR023803">
    <property type="entry name" value="Ribosomal_bS16_dom_sf"/>
</dbReference>
<dbReference type="SUPFAM" id="SSF54565">
    <property type="entry name" value="Ribosomal protein S16"/>
    <property type="match status" value="1"/>
</dbReference>
<dbReference type="GO" id="GO:0005737">
    <property type="term" value="C:cytoplasm"/>
    <property type="evidence" value="ECO:0007669"/>
    <property type="project" value="UniProtKB-ARBA"/>
</dbReference>
<dbReference type="Pfam" id="PF00886">
    <property type="entry name" value="Ribosomal_S16"/>
    <property type="match status" value="1"/>
</dbReference>
<evidence type="ECO:0000256" key="2">
    <source>
        <dbReference type="ARBA" id="ARBA00023274"/>
    </source>
</evidence>
<comment type="caution">
    <text evidence="4">The sequence shown here is derived from an EMBL/GenBank/DDBJ whole genome shotgun (WGS) entry which is preliminary data.</text>
</comment>
<dbReference type="GO" id="GO:0015935">
    <property type="term" value="C:small ribosomal subunit"/>
    <property type="evidence" value="ECO:0007669"/>
    <property type="project" value="TreeGrafter"/>
</dbReference>
<reference evidence="4 5" key="1">
    <citation type="journal article" date="2016" name="Nat. Commun.">
        <title>Thousands of microbial genomes shed light on interconnected biogeochemical processes in an aquifer system.</title>
        <authorList>
            <person name="Anantharaman K."/>
            <person name="Brown C.T."/>
            <person name="Hug L.A."/>
            <person name="Sharon I."/>
            <person name="Castelle C.J."/>
            <person name="Probst A.J."/>
            <person name="Thomas B.C."/>
            <person name="Singh A."/>
            <person name="Wilkins M.J."/>
            <person name="Karaoz U."/>
            <person name="Brodie E.L."/>
            <person name="Williams K.H."/>
            <person name="Hubbard S.S."/>
            <person name="Banfield J.F."/>
        </authorList>
    </citation>
    <scope>NUCLEOTIDE SEQUENCE [LARGE SCALE GENOMIC DNA]</scope>
</reference>
<dbReference type="NCBIfam" id="TIGR00002">
    <property type="entry name" value="S16"/>
    <property type="match status" value="1"/>
</dbReference>
<dbReference type="HAMAP" id="MF_00385">
    <property type="entry name" value="Ribosomal_bS16"/>
    <property type="match status" value="1"/>
</dbReference>
<dbReference type="AlphaFoldDB" id="A0A1F5YTV5"/>
<protein>
    <recommendedName>
        <fullName evidence="3">Small ribosomal subunit protein bS16</fullName>
    </recommendedName>
</protein>
<evidence type="ECO:0000313" key="5">
    <source>
        <dbReference type="Proteomes" id="UP000176665"/>
    </source>
</evidence>
<dbReference type="GO" id="GO:0003735">
    <property type="term" value="F:structural constituent of ribosome"/>
    <property type="evidence" value="ECO:0007669"/>
    <property type="project" value="InterPro"/>
</dbReference>
<gene>
    <name evidence="3" type="primary">rpsP</name>
    <name evidence="4" type="ORF">A2W14_01795</name>
</gene>
<accession>A0A1F5YTV5</accession>
<keyword evidence="2 3" id="KW-0687">Ribonucleoprotein</keyword>
<dbReference type="STRING" id="1798371.A2W14_01795"/>
<evidence type="ECO:0000256" key="3">
    <source>
        <dbReference type="HAMAP-Rule" id="MF_00385"/>
    </source>
</evidence>
<proteinExistence type="inferred from homology"/>
<evidence type="ECO:0000313" key="4">
    <source>
        <dbReference type="EMBL" id="OGG03352.1"/>
    </source>
</evidence>
<dbReference type="Proteomes" id="UP000176665">
    <property type="component" value="Unassembled WGS sequence"/>
</dbReference>
<dbReference type="PANTHER" id="PTHR12919">
    <property type="entry name" value="30S RIBOSOMAL PROTEIN S16"/>
    <property type="match status" value="1"/>
</dbReference>
<dbReference type="Gene3D" id="3.30.1320.10">
    <property type="match status" value="1"/>
</dbReference>
<dbReference type="EMBL" id="MFJA01000028">
    <property type="protein sequence ID" value="OGG03352.1"/>
    <property type="molecule type" value="Genomic_DNA"/>
</dbReference>
<evidence type="ECO:0000256" key="1">
    <source>
        <dbReference type="ARBA" id="ARBA00022980"/>
    </source>
</evidence>
<organism evidence="4 5">
    <name type="scientific">Candidatus Gottesmanbacteria bacterium RBG_16_37_8</name>
    <dbReference type="NCBI Taxonomy" id="1798371"/>
    <lineage>
        <taxon>Bacteria</taxon>
        <taxon>Candidatus Gottesmaniibacteriota</taxon>
    </lineage>
</organism>
<dbReference type="InterPro" id="IPR000307">
    <property type="entry name" value="Ribosomal_bS16"/>
</dbReference>
<dbReference type="PANTHER" id="PTHR12919:SF20">
    <property type="entry name" value="SMALL RIBOSOMAL SUBUNIT PROTEIN BS16M"/>
    <property type="match status" value="1"/>
</dbReference>
<comment type="similarity">
    <text evidence="3">Belongs to the bacterial ribosomal protein bS16 family.</text>
</comment>
<keyword evidence="1 3" id="KW-0689">Ribosomal protein</keyword>